<name>A0ABT6KKP6_9MICO</name>
<evidence type="ECO:0000256" key="2">
    <source>
        <dbReference type="SAM" id="MobiDB-lite"/>
    </source>
</evidence>
<evidence type="ECO:0000259" key="3">
    <source>
        <dbReference type="PROSITE" id="PS50006"/>
    </source>
</evidence>
<dbReference type="RefSeq" id="WP_322132916.1">
    <property type="nucleotide sequence ID" value="NZ_CP085036.1"/>
</dbReference>
<gene>
    <name evidence="4" type="ORF">M2152_000751</name>
</gene>
<feature type="compositionally biased region" description="Low complexity" evidence="2">
    <location>
        <begin position="40"/>
        <end position="51"/>
    </location>
</feature>
<accession>A0ABT6KKP6</accession>
<dbReference type="Proteomes" id="UP001160142">
    <property type="component" value="Unassembled WGS sequence"/>
</dbReference>
<sequence length="196" mass="20583">MTEDFDDTVIRVRGTSPSIDGTDLDDTVVRGPRPASQPVEDAPPQQQSAQESPPPDAPAPPKLTSAPRGSSRHFAIRIGEAGALIPLDVPSLIGRRPRAPRIITGLPPRLVTVESPRREVSSTHVELRQVGGAIVVTDLGSTNGTVVHVPGLVPRTLRQRESVTVSAGTRIDLGDDIVVYVVAPTPVATGMTGAHA</sequence>
<keyword evidence="5" id="KW-1185">Reference proteome</keyword>
<protein>
    <recommendedName>
        <fullName evidence="3">FHA domain-containing protein</fullName>
    </recommendedName>
</protein>
<dbReference type="Gene3D" id="2.60.200.20">
    <property type="match status" value="1"/>
</dbReference>
<dbReference type="PROSITE" id="PS50006">
    <property type="entry name" value="FHA_DOMAIN"/>
    <property type="match status" value="1"/>
</dbReference>
<dbReference type="Pfam" id="PF00498">
    <property type="entry name" value="FHA"/>
    <property type="match status" value="1"/>
</dbReference>
<proteinExistence type="predicted"/>
<organism evidence="4 5">
    <name type="scientific">Antiquaquibacter oligotrophicus</name>
    <dbReference type="NCBI Taxonomy" id="2880260"/>
    <lineage>
        <taxon>Bacteria</taxon>
        <taxon>Bacillati</taxon>
        <taxon>Actinomycetota</taxon>
        <taxon>Actinomycetes</taxon>
        <taxon>Micrococcales</taxon>
        <taxon>Microbacteriaceae</taxon>
        <taxon>Antiquaquibacter</taxon>
    </lineage>
</organism>
<keyword evidence="1" id="KW-0597">Phosphoprotein</keyword>
<dbReference type="InterPro" id="IPR000253">
    <property type="entry name" value="FHA_dom"/>
</dbReference>
<dbReference type="SUPFAM" id="SSF49879">
    <property type="entry name" value="SMAD/FHA domain"/>
    <property type="match status" value="1"/>
</dbReference>
<feature type="region of interest" description="Disordered" evidence="2">
    <location>
        <begin position="1"/>
        <end position="70"/>
    </location>
</feature>
<feature type="compositionally biased region" description="Pro residues" evidence="2">
    <location>
        <begin position="52"/>
        <end position="61"/>
    </location>
</feature>
<dbReference type="InterPro" id="IPR008984">
    <property type="entry name" value="SMAD_FHA_dom_sf"/>
</dbReference>
<dbReference type="EMBL" id="JARXVQ010000001">
    <property type="protein sequence ID" value="MDH6180569.1"/>
    <property type="molecule type" value="Genomic_DNA"/>
</dbReference>
<evidence type="ECO:0000313" key="4">
    <source>
        <dbReference type="EMBL" id="MDH6180569.1"/>
    </source>
</evidence>
<comment type="caution">
    <text evidence="4">The sequence shown here is derived from an EMBL/GenBank/DDBJ whole genome shotgun (WGS) entry which is preliminary data.</text>
</comment>
<evidence type="ECO:0000256" key="1">
    <source>
        <dbReference type="ARBA" id="ARBA00022553"/>
    </source>
</evidence>
<feature type="domain" description="FHA" evidence="3">
    <location>
        <begin position="91"/>
        <end position="152"/>
    </location>
</feature>
<reference evidence="4 5" key="1">
    <citation type="submission" date="2023-04" db="EMBL/GenBank/DDBJ databases">
        <title>Genome Encyclopedia of Bacteria and Archaea VI: Functional Genomics of Type Strains.</title>
        <authorList>
            <person name="Whitman W."/>
        </authorList>
    </citation>
    <scope>NUCLEOTIDE SEQUENCE [LARGE SCALE GENOMIC DNA]</scope>
    <source>
        <strain evidence="4 5">SG_E_30_P1</strain>
    </source>
</reference>
<evidence type="ECO:0000313" key="5">
    <source>
        <dbReference type="Proteomes" id="UP001160142"/>
    </source>
</evidence>